<dbReference type="EMBL" id="JAVRJZ010000013">
    <property type="protein sequence ID" value="KAK2714019.1"/>
    <property type="molecule type" value="Genomic_DNA"/>
</dbReference>
<keyword evidence="2" id="KW-1185">Reference proteome</keyword>
<sequence length="134" mass="15015">MTPFELYKKKDQVPAASKPVKQDDNAELLALDLIDVIIKRVQNQNHIISEEKVLIGQLGETNTAYSAIIMDTTKMILSSNNLRQYRLGDATKFPIFHSIGAMTEPLQFVIAGKVLWIVIITSSNQAMGSRNQNR</sequence>
<protein>
    <submittedName>
        <fullName evidence="1">Uncharacterized protein</fullName>
    </submittedName>
</protein>
<name>A0AA88HPD7_ARTSF</name>
<gene>
    <name evidence="1" type="ORF">QYM36_008575</name>
</gene>
<proteinExistence type="predicted"/>
<evidence type="ECO:0000313" key="1">
    <source>
        <dbReference type="EMBL" id="KAK2714019.1"/>
    </source>
</evidence>
<accession>A0AA88HPD7</accession>
<dbReference type="AlphaFoldDB" id="A0AA88HPD7"/>
<evidence type="ECO:0000313" key="2">
    <source>
        <dbReference type="Proteomes" id="UP001187531"/>
    </source>
</evidence>
<reference evidence="1" key="1">
    <citation type="submission" date="2023-07" db="EMBL/GenBank/DDBJ databases">
        <title>Chromosome-level genome assembly of Artemia franciscana.</title>
        <authorList>
            <person name="Jo E."/>
        </authorList>
    </citation>
    <scope>NUCLEOTIDE SEQUENCE</scope>
    <source>
        <tissue evidence="1">Whole body</tissue>
    </source>
</reference>
<comment type="caution">
    <text evidence="1">The sequence shown here is derived from an EMBL/GenBank/DDBJ whole genome shotgun (WGS) entry which is preliminary data.</text>
</comment>
<organism evidence="1 2">
    <name type="scientific">Artemia franciscana</name>
    <name type="common">Brine shrimp</name>
    <name type="synonym">Artemia sanfranciscana</name>
    <dbReference type="NCBI Taxonomy" id="6661"/>
    <lineage>
        <taxon>Eukaryota</taxon>
        <taxon>Metazoa</taxon>
        <taxon>Ecdysozoa</taxon>
        <taxon>Arthropoda</taxon>
        <taxon>Crustacea</taxon>
        <taxon>Branchiopoda</taxon>
        <taxon>Anostraca</taxon>
        <taxon>Artemiidae</taxon>
        <taxon>Artemia</taxon>
    </lineage>
</organism>
<dbReference type="Proteomes" id="UP001187531">
    <property type="component" value="Unassembled WGS sequence"/>
</dbReference>